<feature type="domain" description="G-protein coupled receptors family 1 profile" evidence="15">
    <location>
        <begin position="23"/>
        <end position="250"/>
    </location>
</feature>
<evidence type="ECO:0000256" key="13">
    <source>
        <dbReference type="RuleBase" id="RU004424"/>
    </source>
</evidence>
<reference evidence="17" key="1">
    <citation type="submission" date="2019-12" db="EMBL/GenBank/DDBJ databases">
        <title>Spalax Tas2rs.</title>
        <authorList>
            <person name="Jiao H."/>
        </authorList>
    </citation>
    <scope>NUCLEOTIDE SEQUENCE</scope>
    <source>
        <strain evidence="16">B10_2</strain>
        <strain evidence="17">C13_2</strain>
    </source>
</reference>
<evidence type="ECO:0000256" key="11">
    <source>
        <dbReference type="ARBA" id="ARBA00023224"/>
    </source>
</evidence>
<dbReference type="PANTHER" id="PTHR11394:SF23">
    <property type="entry name" value="TASTE RECEPTOR TYPE 2 MEMBER 14"/>
    <property type="match status" value="1"/>
</dbReference>
<dbReference type="Gene3D" id="1.20.1070.10">
    <property type="entry name" value="Rhodopsin 7-helix transmembrane proteins"/>
    <property type="match status" value="1"/>
</dbReference>
<evidence type="ECO:0000259" key="15">
    <source>
        <dbReference type="PROSITE" id="PS50262"/>
    </source>
</evidence>
<feature type="transmembrane region" description="Helical" evidence="14">
    <location>
        <begin position="178"/>
        <end position="206"/>
    </location>
</feature>
<evidence type="ECO:0000256" key="4">
    <source>
        <dbReference type="ARBA" id="ARBA00022606"/>
    </source>
</evidence>
<dbReference type="InterPro" id="IPR017452">
    <property type="entry name" value="GPCR_Rhodpsn_7TM"/>
</dbReference>
<protein>
    <recommendedName>
        <fullName evidence="13">Taste receptor type 2</fullName>
    </recommendedName>
</protein>
<evidence type="ECO:0000256" key="12">
    <source>
        <dbReference type="RuleBase" id="RU004423"/>
    </source>
</evidence>
<evidence type="ECO:0000256" key="9">
    <source>
        <dbReference type="ARBA" id="ARBA00023170"/>
    </source>
</evidence>
<dbReference type="Pfam" id="PF05296">
    <property type="entry name" value="TAS2R"/>
    <property type="match status" value="1"/>
</dbReference>
<dbReference type="GO" id="GO:0016020">
    <property type="term" value="C:membrane"/>
    <property type="evidence" value="ECO:0007669"/>
    <property type="project" value="UniProtKB-SubCell"/>
</dbReference>
<comment type="subcellular location">
    <subcellularLocation>
        <location evidence="1 13">Membrane</location>
        <topology evidence="1 13">Multi-pass membrane protein</topology>
    </subcellularLocation>
</comment>
<sequence>MTAILQCTLLTILSVEFIIGNLGNAFMALVNIMDWVKRRKISSVDLILSALAVSRIAWLWLILMMLLISALSPASLITEKDVRILNISWTMTNHFSIWLATCLSIFYFLKIANFSSSLFLFLKWRVKKVVPVTMVVSLLFLLINIIVINIKIDTWFVGCKRNISYITRSNSSGQFFRLILFCNIMFALIPFTFFLLTFLLLIFSLWKHLKTIQHTTKGSGDVSTTAHVKVLQTVVSFLLLYTIFFLSLIFQLWNIGSQKKNTEILFFTVMELAFPSGHSCVLILGNTKLRRAFLSVMQCLRCRSKDAEPLGS</sequence>
<evidence type="ECO:0000256" key="2">
    <source>
        <dbReference type="ARBA" id="ARBA00007376"/>
    </source>
</evidence>
<dbReference type="SUPFAM" id="SSF81321">
    <property type="entry name" value="Family A G protein-coupled receptor-like"/>
    <property type="match status" value="1"/>
</dbReference>
<dbReference type="AlphaFoldDB" id="A0A7S5W8E6"/>
<evidence type="ECO:0000313" key="16">
    <source>
        <dbReference type="EMBL" id="QKE46352.1"/>
    </source>
</evidence>
<dbReference type="PROSITE" id="PS50262">
    <property type="entry name" value="G_PROTEIN_RECEP_F1_2"/>
    <property type="match status" value="1"/>
</dbReference>
<organism evidence="17">
    <name type="scientific">Nannospalax galili</name>
    <name type="common">Northern Israeli blind subterranean mole rat</name>
    <name type="synonym">Spalax galili</name>
    <dbReference type="NCBI Taxonomy" id="1026970"/>
    <lineage>
        <taxon>Eukaryota</taxon>
        <taxon>Metazoa</taxon>
        <taxon>Chordata</taxon>
        <taxon>Craniata</taxon>
        <taxon>Vertebrata</taxon>
        <taxon>Euteleostomi</taxon>
        <taxon>Mammalia</taxon>
        <taxon>Eutheria</taxon>
        <taxon>Euarchontoglires</taxon>
        <taxon>Glires</taxon>
        <taxon>Rodentia</taxon>
        <taxon>Myomorpha</taxon>
        <taxon>Muroidea</taxon>
        <taxon>Spalacidae</taxon>
        <taxon>Spalacinae</taxon>
        <taxon>Nannospalax</taxon>
    </lineage>
</organism>
<keyword evidence="10" id="KW-0325">Glycoprotein</keyword>
<evidence type="ECO:0000256" key="5">
    <source>
        <dbReference type="ARBA" id="ARBA00022692"/>
    </source>
</evidence>
<evidence type="ECO:0000256" key="8">
    <source>
        <dbReference type="ARBA" id="ARBA00023136"/>
    </source>
</evidence>
<keyword evidence="9 13" id="KW-0675">Receptor</keyword>
<feature type="transmembrane region" description="Helical" evidence="14">
    <location>
        <begin position="227"/>
        <end position="252"/>
    </location>
</feature>
<feature type="transmembrane region" description="Helical" evidence="14">
    <location>
        <begin position="57"/>
        <end position="77"/>
    </location>
</feature>
<dbReference type="GO" id="GO:0033038">
    <property type="term" value="F:bitter taste receptor activity"/>
    <property type="evidence" value="ECO:0007669"/>
    <property type="project" value="InterPro"/>
</dbReference>
<keyword evidence="11 13" id="KW-0807">Transducer</keyword>
<dbReference type="GO" id="GO:0004930">
    <property type="term" value="F:G protein-coupled receptor activity"/>
    <property type="evidence" value="ECO:0007669"/>
    <property type="project" value="UniProtKB-KW"/>
</dbReference>
<feature type="transmembrane region" description="Helical" evidence="14">
    <location>
        <begin position="129"/>
        <end position="150"/>
    </location>
</feature>
<evidence type="ECO:0000256" key="7">
    <source>
        <dbReference type="ARBA" id="ARBA00023040"/>
    </source>
</evidence>
<feature type="transmembrane region" description="Helical" evidence="14">
    <location>
        <begin position="97"/>
        <end position="122"/>
    </location>
</feature>
<evidence type="ECO:0000313" key="17">
    <source>
        <dbReference type="EMBL" id="QKE46390.1"/>
    </source>
</evidence>
<keyword evidence="8 13" id="KW-0472">Membrane</keyword>
<dbReference type="PANTHER" id="PTHR11394">
    <property type="entry name" value="TASTE RECEPTOR TYPE 2"/>
    <property type="match status" value="1"/>
</dbReference>
<proteinExistence type="inferred from homology"/>
<name>A0A7S5W8E6_NANGA</name>
<accession>A0A7S5W8E6</accession>
<dbReference type="CDD" id="cd15019">
    <property type="entry name" value="7tm_TAS2R14-like"/>
    <property type="match status" value="1"/>
</dbReference>
<keyword evidence="3 13" id="KW-0919">Taste</keyword>
<keyword evidence="6 14" id="KW-1133">Transmembrane helix</keyword>
<evidence type="ECO:0000256" key="3">
    <source>
        <dbReference type="ARBA" id="ARBA00022480"/>
    </source>
</evidence>
<keyword evidence="4 13" id="KW-0716">Sensory transduction</keyword>
<dbReference type="EMBL" id="MN815478">
    <property type="protein sequence ID" value="QKE46390.1"/>
    <property type="molecule type" value="Genomic_DNA"/>
</dbReference>
<comment type="similarity">
    <text evidence="2 12">Belongs to the G-protein coupled receptor T2R family.</text>
</comment>
<feature type="transmembrane region" description="Helical" evidence="14">
    <location>
        <begin position="264"/>
        <end position="285"/>
    </location>
</feature>
<keyword evidence="5 13" id="KW-0812">Transmembrane</keyword>
<evidence type="ECO:0000256" key="10">
    <source>
        <dbReference type="ARBA" id="ARBA00023180"/>
    </source>
</evidence>
<evidence type="ECO:0000256" key="1">
    <source>
        <dbReference type="ARBA" id="ARBA00004141"/>
    </source>
</evidence>
<dbReference type="InterPro" id="IPR007960">
    <property type="entry name" value="TAS2R"/>
</dbReference>
<evidence type="ECO:0000256" key="14">
    <source>
        <dbReference type="SAM" id="Phobius"/>
    </source>
</evidence>
<keyword evidence="7 13" id="KW-0297">G-protein coupled receptor</keyword>
<gene>
    <name evidence="17" type="primary">Tas2r581</name>
</gene>
<dbReference type="EMBL" id="MN815440">
    <property type="protein sequence ID" value="QKE46352.1"/>
    <property type="molecule type" value="Genomic_DNA"/>
</dbReference>
<evidence type="ECO:0000256" key="6">
    <source>
        <dbReference type="ARBA" id="ARBA00022989"/>
    </source>
</evidence>
<feature type="transmembrane region" description="Helical" evidence="14">
    <location>
        <begin position="12"/>
        <end position="36"/>
    </location>
</feature>
<dbReference type="FunFam" id="1.20.1070.10:FF:000042">
    <property type="entry name" value="Taste receptor type 2 member 7"/>
    <property type="match status" value="1"/>
</dbReference>